<accession>A0A517LGP6</accession>
<evidence type="ECO:0000313" key="1">
    <source>
        <dbReference type="EMBL" id="QDS74812.1"/>
    </source>
</evidence>
<dbReference type="AlphaFoldDB" id="A0A517LGP6"/>
<dbReference type="EMBL" id="CP042196">
    <property type="protein sequence ID" value="QDS74812.1"/>
    <property type="molecule type" value="Genomic_DNA"/>
</dbReference>
<evidence type="ECO:0000313" key="2">
    <source>
        <dbReference type="Proteomes" id="UP000316270"/>
    </source>
</evidence>
<keyword evidence="2" id="KW-1185">Reference proteome</keyword>
<name>A0A517LGP6_9PEZI</name>
<sequence length="126" mass="14032">MPLPELRGGNFVMYPARLSSAKYFVLSDKVGERGHRPNTLPRSEWTPSPEVQDNYLVRAETISNWSDMLARGMNAEPDVWMRGARIGGGALNTIRAIGVQDGKDVPITNLANDHEGTDWVFTEQFA</sequence>
<proteinExistence type="predicted"/>
<organism evidence="1 2">
    <name type="scientific">Venturia effusa</name>
    <dbReference type="NCBI Taxonomy" id="50376"/>
    <lineage>
        <taxon>Eukaryota</taxon>
        <taxon>Fungi</taxon>
        <taxon>Dikarya</taxon>
        <taxon>Ascomycota</taxon>
        <taxon>Pezizomycotina</taxon>
        <taxon>Dothideomycetes</taxon>
        <taxon>Pleosporomycetidae</taxon>
        <taxon>Venturiales</taxon>
        <taxon>Venturiaceae</taxon>
        <taxon>Venturia</taxon>
    </lineage>
</organism>
<dbReference type="Proteomes" id="UP000316270">
    <property type="component" value="Chromosome 12"/>
</dbReference>
<protein>
    <submittedName>
        <fullName evidence="1">Uncharacterized protein</fullName>
    </submittedName>
</protein>
<gene>
    <name evidence="1" type="ORF">FKW77_002324</name>
</gene>
<reference evidence="1 2" key="1">
    <citation type="submission" date="2019-07" db="EMBL/GenBank/DDBJ databases">
        <title>Finished genome of Venturia effusa.</title>
        <authorList>
            <person name="Young C.A."/>
            <person name="Cox M.P."/>
            <person name="Ganley A.R.D."/>
            <person name="David W.J."/>
        </authorList>
    </citation>
    <scope>NUCLEOTIDE SEQUENCE [LARGE SCALE GENOMIC DNA]</scope>
    <source>
        <strain evidence="2">albino</strain>
    </source>
</reference>